<evidence type="ECO:0000256" key="1">
    <source>
        <dbReference type="SAM" id="MobiDB-lite"/>
    </source>
</evidence>
<evidence type="ECO:0000313" key="3">
    <source>
        <dbReference type="Proteomes" id="UP000257200"/>
    </source>
</evidence>
<keyword evidence="3" id="KW-1185">Reference proteome</keyword>
<organism evidence="2 3">
    <name type="scientific">Acanthochromis polyacanthus</name>
    <name type="common">spiny chromis</name>
    <dbReference type="NCBI Taxonomy" id="80966"/>
    <lineage>
        <taxon>Eukaryota</taxon>
        <taxon>Metazoa</taxon>
        <taxon>Chordata</taxon>
        <taxon>Craniata</taxon>
        <taxon>Vertebrata</taxon>
        <taxon>Euteleostomi</taxon>
        <taxon>Actinopterygii</taxon>
        <taxon>Neopterygii</taxon>
        <taxon>Teleostei</taxon>
        <taxon>Neoteleostei</taxon>
        <taxon>Acanthomorphata</taxon>
        <taxon>Ovalentaria</taxon>
        <taxon>Pomacentridae</taxon>
        <taxon>Acanthochromis</taxon>
    </lineage>
</organism>
<dbReference type="Ensembl" id="ENSAPOT00000009117.1">
    <property type="protein sequence ID" value="ENSAPOP00000024299.1"/>
    <property type="gene ID" value="ENSAPOG00000006622.1"/>
</dbReference>
<feature type="compositionally biased region" description="Basic and acidic residues" evidence="1">
    <location>
        <begin position="39"/>
        <end position="56"/>
    </location>
</feature>
<dbReference type="AlphaFoldDB" id="A0A3Q1G5V1"/>
<name>A0A3Q1G5V1_9TELE</name>
<protein>
    <submittedName>
        <fullName evidence="2">Uncharacterized protein</fullName>
    </submittedName>
</protein>
<sequence length="101" mass="11596">KGKSKLLLGDRKAFSPNQYKCSPSAVGFILQKYRPTNSLEDKPRSGRPRQENHRMTSQELQQQWSNQTGVQCSICTARGRLLDHAHTELDRQELEEDSVVR</sequence>
<evidence type="ECO:0000313" key="2">
    <source>
        <dbReference type="Ensembl" id="ENSAPOP00000024299.1"/>
    </source>
</evidence>
<dbReference type="InParanoid" id="A0A3Q1G5V1"/>
<proteinExistence type="predicted"/>
<dbReference type="STRING" id="80966.ENSAPOP00000024299"/>
<dbReference type="Proteomes" id="UP000257200">
    <property type="component" value="Unplaced"/>
</dbReference>
<dbReference type="GeneTree" id="ENSGT00940000177745"/>
<accession>A0A3Q1G5V1</accession>
<feature type="region of interest" description="Disordered" evidence="1">
    <location>
        <begin position="33"/>
        <end position="63"/>
    </location>
</feature>
<reference evidence="2" key="2">
    <citation type="submission" date="2025-09" db="UniProtKB">
        <authorList>
            <consortium name="Ensembl"/>
        </authorList>
    </citation>
    <scope>IDENTIFICATION</scope>
</reference>
<reference evidence="2" key="1">
    <citation type="submission" date="2025-08" db="UniProtKB">
        <authorList>
            <consortium name="Ensembl"/>
        </authorList>
    </citation>
    <scope>IDENTIFICATION</scope>
</reference>